<feature type="region of interest" description="Disordered" evidence="1">
    <location>
        <begin position="105"/>
        <end position="130"/>
    </location>
</feature>
<evidence type="ECO:0000313" key="2">
    <source>
        <dbReference type="EMBL" id="KIY64713.1"/>
    </source>
</evidence>
<reference evidence="2 3" key="1">
    <citation type="journal article" date="2015" name="Fungal Genet. Biol.">
        <title>Evolution of novel wood decay mechanisms in Agaricales revealed by the genome sequences of Fistulina hepatica and Cylindrobasidium torrendii.</title>
        <authorList>
            <person name="Floudas D."/>
            <person name="Held B.W."/>
            <person name="Riley R."/>
            <person name="Nagy L.G."/>
            <person name="Koehler G."/>
            <person name="Ransdell A.S."/>
            <person name="Younus H."/>
            <person name="Chow J."/>
            <person name="Chiniquy J."/>
            <person name="Lipzen A."/>
            <person name="Tritt A."/>
            <person name="Sun H."/>
            <person name="Haridas S."/>
            <person name="LaButti K."/>
            <person name="Ohm R.A."/>
            <person name="Kues U."/>
            <person name="Blanchette R.A."/>
            <person name="Grigoriev I.V."/>
            <person name="Minto R.E."/>
            <person name="Hibbett D.S."/>
        </authorList>
    </citation>
    <scope>NUCLEOTIDE SEQUENCE [LARGE SCALE GENOMIC DNA]</scope>
    <source>
        <strain evidence="2 3">FP15055 ss-10</strain>
    </source>
</reference>
<dbReference type="Proteomes" id="UP000054007">
    <property type="component" value="Unassembled WGS sequence"/>
</dbReference>
<feature type="compositionally biased region" description="Low complexity" evidence="1">
    <location>
        <begin position="283"/>
        <end position="297"/>
    </location>
</feature>
<evidence type="ECO:0000256" key="1">
    <source>
        <dbReference type="SAM" id="MobiDB-lite"/>
    </source>
</evidence>
<protein>
    <submittedName>
        <fullName evidence="2">Uncharacterized protein</fullName>
    </submittedName>
</protein>
<feature type="compositionally biased region" description="Basic and acidic residues" evidence="1">
    <location>
        <begin position="110"/>
        <end position="121"/>
    </location>
</feature>
<gene>
    <name evidence="2" type="ORF">CYLTODRAFT_424973</name>
</gene>
<dbReference type="EMBL" id="KN880622">
    <property type="protein sequence ID" value="KIY64713.1"/>
    <property type="molecule type" value="Genomic_DNA"/>
</dbReference>
<feature type="compositionally biased region" description="Polar residues" evidence="1">
    <location>
        <begin position="20"/>
        <end position="32"/>
    </location>
</feature>
<proteinExistence type="predicted"/>
<feature type="region of interest" description="Disordered" evidence="1">
    <location>
        <begin position="176"/>
        <end position="219"/>
    </location>
</feature>
<feature type="region of interest" description="Disordered" evidence="1">
    <location>
        <begin position="20"/>
        <end position="70"/>
    </location>
</feature>
<evidence type="ECO:0000313" key="3">
    <source>
        <dbReference type="Proteomes" id="UP000054007"/>
    </source>
</evidence>
<name>A0A0D7B2A4_9AGAR</name>
<organism evidence="2 3">
    <name type="scientific">Cylindrobasidium torrendii FP15055 ss-10</name>
    <dbReference type="NCBI Taxonomy" id="1314674"/>
    <lineage>
        <taxon>Eukaryota</taxon>
        <taxon>Fungi</taxon>
        <taxon>Dikarya</taxon>
        <taxon>Basidiomycota</taxon>
        <taxon>Agaricomycotina</taxon>
        <taxon>Agaricomycetes</taxon>
        <taxon>Agaricomycetidae</taxon>
        <taxon>Agaricales</taxon>
        <taxon>Marasmiineae</taxon>
        <taxon>Physalacriaceae</taxon>
        <taxon>Cylindrobasidium</taxon>
    </lineage>
</organism>
<feature type="compositionally biased region" description="Polar residues" evidence="1">
    <location>
        <begin position="43"/>
        <end position="59"/>
    </location>
</feature>
<dbReference type="AlphaFoldDB" id="A0A0D7B2A4"/>
<accession>A0A0D7B2A4</accession>
<feature type="region of interest" description="Disordered" evidence="1">
    <location>
        <begin position="258"/>
        <end position="314"/>
    </location>
</feature>
<feature type="compositionally biased region" description="Polar residues" evidence="1">
    <location>
        <begin position="202"/>
        <end position="219"/>
    </location>
</feature>
<sequence length="314" mass="34768">MPCVPTTFLAAAMSISHSTSRWADSDAASVSNPDKPLHDTRSRSTSSASWHPEPLTSTTARHRTPLVHRTLRPPRVSVELDRGAQGPIFLCEKCVHANEALLKTPAGPVSRERRASMHDTTGESSSGYKKRFSSSSASLAFMDYRKSSNVDSHHSTDTRNSYATFDSGFFDVFRPGKRRSQRTEGEEGLDTSLRDPGIVRPRQTSNEPRTPKTFSWSSRAQIPEPYDAHIFARARRKTLESTHLRPESSSLASIDIHIQPASPKPPASQLDENLPPPVHYTASSSSRSDVSSTTTSRSLRRTKAMRDIRAETVK</sequence>
<feature type="compositionally biased region" description="Basic residues" evidence="1">
    <location>
        <begin position="60"/>
        <end position="70"/>
    </location>
</feature>
<keyword evidence="3" id="KW-1185">Reference proteome</keyword>
<feature type="compositionally biased region" description="Basic and acidic residues" evidence="1">
    <location>
        <begin position="304"/>
        <end position="314"/>
    </location>
</feature>